<evidence type="ECO:0000259" key="4">
    <source>
        <dbReference type="PROSITE" id="PS51186"/>
    </source>
</evidence>
<dbReference type="InterPro" id="IPR016181">
    <property type="entry name" value="Acyl_CoA_acyltransferase"/>
</dbReference>
<reference evidence="5" key="1">
    <citation type="submission" date="2022-03" db="EMBL/GenBank/DDBJ databases">
        <authorList>
            <person name="Alioto T."/>
            <person name="Alioto T."/>
            <person name="Gomez Garrido J."/>
        </authorList>
    </citation>
    <scope>NUCLEOTIDE SEQUENCE</scope>
</reference>
<dbReference type="Proteomes" id="UP001295444">
    <property type="component" value="Chromosome 03"/>
</dbReference>
<feature type="domain" description="N-acetyltransferase" evidence="4">
    <location>
        <begin position="16"/>
        <end position="183"/>
    </location>
</feature>
<dbReference type="PROSITE" id="PS51186">
    <property type="entry name" value="GNAT"/>
    <property type="match status" value="1"/>
</dbReference>
<dbReference type="Pfam" id="PF00583">
    <property type="entry name" value="Acetyltransf_1"/>
    <property type="match status" value="1"/>
</dbReference>
<accession>A0AAD1VW15</accession>
<dbReference type="InterPro" id="IPR051016">
    <property type="entry name" value="Diverse_Substrate_AcTransf"/>
</dbReference>
<dbReference type="InterPro" id="IPR000182">
    <property type="entry name" value="GNAT_dom"/>
</dbReference>
<name>A0AAD1VW15_PELCU</name>
<keyword evidence="6" id="KW-1185">Reference proteome</keyword>
<keyword evidence="2" id="KW-0808">Transferase</keyword>
<evidence type="ECO:0000313" key="6">
    <source>
        <dbReference type="Proteomes" id="UP001295444"/>
    </source>
</evidence>
<evidence type="ECO:0000256" key="1">
    <source>
        <dbReference type="ARBA" id="ARBA00008694"/>
    </source>
</evidence>
<dbReference type="EMBL" id="OW240914">
    <property type="protein sequence ID" value="CAH2272381.1"/>
    <property type="molecule type" value="Genomic_DNA"/>
</dbReference>
<dbReference type="Gene3D" id="3.40.630.30">
    <property type="match status" value="1"/>
</dbReference>
<dbReference type="CDD" id="cd04301">
    <property type="entry name" value="NAT_SF"/>
    <property type="match status" value="1"/>
</dbReference>
<dbReference type="SUPFAM" id="SSF55729">
    <property type="entry name" value="Acyl-CoA N-acyltransferases (Nat)"/>
    <property type="match status" value="1"/>
</dbReference>
<comment type="similarity">
    <text evidence="1">Belongs to the acetyltransferase family.</text>
</comment>
<evidence type="ECO:0000256" key="2">
    <source>
        <dbReference type="ARBA" id="ARBA00022679"/>
    </source>
</evidence>
<protein>
    <submittedName>
        <fullName evidence="5">Diamine acetyltransferase 2</fullName>
    </submittedName>
</protein>
<dbReference type="AlphaFoldDB" id="A0AAD1VW15"/>
<dbReference type="GO" id="GO:0008080">
    <property type="term" value="F:N-acetyltransferase activity"/>
    <property type="evidence" value="ECO:0007669"/>
    <property type="project" value="TreeGrafter"/>
</dbReference>
<organism evidence="5 6">
    <name type="scientific">Pelobates cultripes</name>
    <name type="common">Western spadefoot toad</name>
    <dbReference type="NCBI Taxonomy" id="61616"/>
    <lineage>
        <taxon>Eukaryota</taxon>
        <taxon>Metazoa</taxon>
        <taxon>Chordata</taxon>
        <taxon>Craniata</taxon>
        <taxon>Vertebrata</taxon>
        <taxon>Euteleostomi</taxon>
        <taxon>Amphibia</taxon>
        <taxon>Batrachia</taxon>
        <taxon>Anura</taxon>
        <taxon>Pelobatoidea</taxon>
        <taxon>Pelobatidae</taxon>
        <taxon>Pelobates</taxon>
    </lineage>
</organism>
<evidence type="ECO:0000313" key="5">
    <source>
        <dbReference type="EMBL" id="CAH2272381.1"/>
    </source>
</evidence>
<proteinExistence type="inferred from homology"/>
<evidence type="ECO:0000256" key="3">
    <source>
        <dbReference type="ARBA" id="ARBA00023315"/>
    </source>
</evidence>
<gene>
    <name evidence="5" type="ORF">PECUL_23A008734</name>
</gene>
<sequence length="320" mass="35367">MCRALYVQSVRRMVGYTVRAAEPGDCEDIMRMIKELAEFEKLPDQVKTSADVLRRDGFEEPSPLFKCLVAELEEKDREDGGPAIVGFALSYFIYSTWKGRALYLEDLYVMPAFRGKGIGSTLFVAVAKSCMDLGCCHLQLSCLDWNSPAISFYMSRGALNLSKEEGWRMFRFPPDVLYRTTKARMGDPGVPQVFPKCSPSVPQGSHSPEKVYLIIMTVVCSPSVPQVAVHSGASPASSVRRLMILGSACVFLYWRLDALDTLGLVVPLLVSLCLCEQQPVRDTGFMDRFVTTAVWCAGAISAHGARLPVKLKSANSPSPW</sequence>
<dbReference type="PANTHER" id="PTHR10545">
    <property type="entry name" value="DIAMINE N-ACETYLTRANSFERASE"/>
    <property type="match status" value="1"/>
</dbReference>
<keyword evidence="3" id="KW-0012">Acyltransferase</keyword>
<dbReference type="PANTHER" id="PTHR10545:SF51">
    <property type="entry name" value="THIALYSINE N-EPSILON-ACETYLTRANSFERASE"/>
    <property type="match status" value="1"/>
</dbReference>
<dbReference type="FunFam" id="3.40.630.30:FF:000064">
    <property type="entry name" value="GNAT family acetyltransferase"/>
    <property type="match status" value="1"/>
</dbReference>